<keyword evidence="1" id="KW-0175">Coiled coil</keyword>
<feature type="coiled-coil region" evidence="1">
    <location>
        <begin position="202"/>
        <end position="379"/>
    </location>
</feature>
<organism evidence="3 4">
    <name type="scientific">Tetrahymena thermophila (strain SB210)</name>
    <dbReference type="NCBI Taxonomy" id="312017"/>
    <lineage>
        <taxon>Eukaryota</taxon>
        <taxon>Sar</taxon>
        <taxon>Alveolata</taxon>
        <taxon>Ciliophora</taxon>
        <taxon>Intramacronucleata</taxon>
        <taxon>Oligohymenophorea</taxon>
        <taxon>Hymenostomatida</taxon>
        <taxon>Tetrahymenina</taxon>
        <taxon>Tetrahymenidae</taxon>
        <taxon>Tetrahymena</taxon>
    </lineage>
</organism>
<dbReference type="OrthoDB" id="299329at2759"/>
<name>I7MFG8_TETTS</name>
<evidence type="ECO:0000256" key="1">
    <source>
        <dbReference type="SAM" id="Coils"/>
    </source>
</evidence>
<dbReference type="eggNOG" id="ENOG502R2P0">
    <property type="taxonomic scope" value="Eukaryota"/>
</dbReference>
<feature type="coiled-coil region" evidence="1">
    <location>
        <begin position="444"/>
        <end position="638"/>
    </location>
</feature>
<protein>
    <submittedName>
        <fullName evidence="3">FHA domain protein</fullName>
    </submittedName>
</protein>
<dbReference type="InParanoid" id="I7MFG8"/>
<keyword evidence="4" id="KW-1185">Reference proteome</keyword>
<dbReference type="AlphaFoldDB" id="I7MFG8"/>
<accession>I7MFG8</accession>
<dbReference type="PROSITE" id="PS50006">
    <property type="entry name" value="FHA_DOMAIN"/>
    <property type="match status" value="1"/>
</dbReference>
<evidence type="ECO:0000259" key="2">
    <source>
        <dbReference type="PROSITE" id="PS50006"/>
    </source>
</evidence>
<gene>
    <name evidence="3" type="ORF">TTHERM_00773470</name>
</gene>
<evidence type="ECO:0000313" key="3">
    <source>
        <dbReference type="EMBL" id="EAR83937.2"/>
    </source>
</evidence>
<dbReference type="Gene3D" id="2.60.200.20">
    <property type="match status" value="1"/>
</dbReference>
<dbReference type="Proteomes" id="UP000009168">
    <property type="component" value="Unassembled WGS sequence"/>
</dbReference>
<dbReference type="CDD" id="cd00060">
    <property type="entry name" value="FHA"/>
    <property type="match status" value="1"/>
</dbReference>
<evidence type="ECO:0000313" key="4">
    <source>
        <dbReference type="Proteomes" id="UP000009168"/>
    </source>
</evidence>
<dbReference type="EMBL" id="GG662514">
    <property type="protein sequence ID" value="EAR83937.2"/>
    <property type="molecule type" value="Genomic_DNA"/>
</dbReference>
<dbReference type="InterPro" id="IPR000253">
    <property type="entry name" value="FHA_dom"/>
</dbReference>
<dbReference type="STRING" id="312017.I7MFG8"/>
<feature type="domain" description="FHA" evidence="2">
    <location>
        <begin position="22"/>
        <end position="72"/>
    </location>
</feature>
<reference evidence="4" key="1">
    <citation type="journal article" date="2006" name="PLoS Biol.">
        <title>Macronuclear genome sequence of the ciliate Tetrahymena thermophila, a model eukaryote.</title>
        <authorList>
            <person name="Eisen J.A."/>
            <person name="Coyne R.S."/>
            <person name="Wu M."/>
            <person name="Wu D."/>
            <person name="Thiagarajan M."/>
            <person name="Wortman J.R."/>
            <person name="Badger J.H."/>
            <person name="Ren Q."/>
            <person name="Amedeo P."/>
            <person name="Jones K.M."/>
            <person name="Tallon L.J."/>
            <person name="Delcher A.L."/>
            <person name="Salzberg S.L."/>
            <person name="Silva J.C."/>
            <person name="Haas B.J."/>
            <person name="Majoros W.H."/>
            <person name="Farzad M."/>
            <person name="Carlton J.M."/>
            <person name="Smith R.K. Jr."/>
            <person name="Garg J."/>
            <person name="Pearlman R.E."/>
            <person name="Karrer K.M."/>
            <person name="Sun L."/>
            <person name="Manning G."/>
            <person name="Elde N.C."/>
            <person name="Turkewitz A.P."/>
            <person name="Asai D.J."/>
            <person name="Wilkes D.E."/>
            <person name="Wang Y."/>
            <person name="Cai H."/>
            <person name="Collins K."/>
            <person name="Stewart B.A."/>
            <person name="Lee S.R."/>
            <person name="Wilamowska K."/>
            <person name="Weinberg Z."/>
            <person name="Ruzzo W.L."/>
            <person name="Wloga D."/>
            <person name="Gaertig J."/>
            <person name="Frankel J."/>
            <person name="Tsao C.-C."/>
            <person name="Gorovsky M.A."/>
            <person name="Keeling P.J."/>
            <person name="Waller R.F."/>
            <person name="Patron N.J."/>
            <person name="Cherry J.M."/>
            <person name="Stover N.A."/>
            <person name="Krieger C.J."/>
            <person name="del Toro C."/>
            <person name="Ryder H.F."/>
            <person name="Williamson S.C."/>
            <person name="Barbeau R.A."/>
            <person name="Hamilton E.P."/>
            <person name="Orias E."/>
        </authorList>
    </citation>
    <scope>NUCLEOTIDE SEQUENCE [LARGE SCALE GENOMIC DNA]</scope>
    <source>
        <strain evidence="4">SB210</strain>
    </source>
</reference>
<proteinExistence type="predicted"/>
<dbReference type="InterPro" id="IPR008984">
    <property type="entry name" value="SMAD_FHA_dom_sf"/>
</dbReference>
<sequence length="694" mass="81537">MNIFGTLKQTNGQIYQLSKKINIIGRANSCHIIVKHASASKEHCLIEFDEKNSAFLKDLESLNGTYLNDQRLKNGQSVQIFDQDVIQVGQDQNKFIFFQSKANQAALQQKSQNIGEQVLRDEIPRKDKDFKISVVDYSFRDNSFSKQPQQQQKKSYSVNQVGSSYNNNNNSNNLGSTQFANQSYQHIHQESQQLGNFTPNSYNIKQQKLDKLEGVKQELYNQNIDLNDKLLQREEQIIRLENEIKLLRNENDAVVEENDKLKAKQKALQLYSSELQKQIDLLNEEVKQKNIQFADLSEQDWTRKLQENNVEIKNLRQLLTQKDAEVQQLKKNISTYFQNTRDIQQNNTTLFLEHQAKELAACKKQVLEYENRNNECSRRWTSLLQENSDKDDKIKGLKLQLSRQIETMQTLYSDFDRKINEYNTKLQRVFDEHEDIGDKQRDAAEFLVQQVAFMQEERKNLAVENENLHTQIQELISEVEKMKQELENYAVLFDVSVMDLSSNKANQGNIISKLKNRIDEFEDLINETKQKESVGKLIELQDLFEEIEKKLDRERIINDELNKQLKTLQLTNKSESINEQNCIDFFSNLLDEKDKKIQILANQVEQFQMKEKQYNERIEDLNNNLMLTNKNFNEYKNKNERMAEIMQQNRQAGSSITAQFGVQNYPQNIISNERVQEKLQSDARIYKASYNDYE</sequence>
<dbReference type="RefSeq" id="XP_001031600.2">
    <property type="nucleotide sequence ID" value="XM_001031600.2"/>
</dbReference>
<dbReference type="KEGG" id="tet:TTHERM_00773470"/>
<dbReference type="SUPFAM" id="SSF49879">
    <property type="entry name" value="SMAD/FHA domain"/>
    <property type="match status" value="1"/>
</dbReference>
<dbReference type="Pfam" id="PF00498">
    <property type="entry name" value="FHA"/>
    <property type="match status" value="1"/>
</dbReference>
<dbReference type="SMART" id="SM00240">
    <property type="entry name" value="FHA"/>
    <property type="match status" value="1"/>
</dbReference>
<dbReference type="GeneID" id="7823673"/>
<dbReference type="InterPro" id="IPR050923">
    <property type="entry name" value="Cell_Proc_Reg/RNA_Proc"/>
</dbReference>
<dbReference type="PANTHER" id="PTHR23308">
    <property type="entry name" value="NUCLEAR INHIBITOR OF PROTEIN PHOSPHATASE-1"/>
    <property type="match status" value="1"/>
</dbReference>